<feature type="region of interest" description="Disordered" evidence="1">
    <location>
        <begin position="176"/>
        <end position="196"/>
    </location>
</feature>
<keyword evidence="5" id="KW-1185">Reference proteome</keyword>
<dbReference type="Proteomes" id="UP000807353">
    <property type="component" value="Unassembled WGS sequence"/>
</dbReference>
<keyword evidence="2" id="KW-1133">Transmembrane helix</keyword>
<evidence type="ECO:0000256" key="3">
    <source>
        <dbReference type="SAM" id="SignalP"/>
    </source>
</evidence>
<feature type="transmembrane region" description="Helical" evidence="2">
    <location>
        <begin position="221"/>
        <end position="243"/>
    </location>
</feature>
<evidence type="ECO:0000313" key="4">
    <source>
        <dbReference type="EMBL" id="KAF9459236.1"/>
    </source>
</evidence>
<dbReference type="Gene3D" id="2.60.120.260">
    <property type="entry name" value="Galactose-binding domain-like"/>
    <property type="match status" value="1"/>
</dbReference>
<comment type="caution">
    <text evidence="4">The sequence shown here is derived from an EMBL/GenBank/DDBJ whole genome shotgun (WGS) entry which is preliminary data.</text>
</comment>
<feature type="signal peptide" evidence="3">
    <location>
        <begin position="1"/>
        <end position="20"/>
    </location>
</feature>
<reference evidence="4" key="1">
    <citation type="submission" date="2020-11" db="EMBL/GenBank/DDBJ databases">
        <authorList>
            <consortium name="DOE Joint Genome Institute"/>
            <person name="Ahrendt S."/>
            <person name="Riley R."/>
            <person name="Andreopoulos W."/>
            <person name="Labutti K."/>
            <person name="Pangilinan J."/>
            <person name="Ruiz-Duenas F.J."/>
            <person name="Barrasa J.M."/>
            <person name="Sanchez-Garcia M."/>
            <person name="Camarero S."/>
            <person name="Miyauchi S."/>
            <person name="Serrano A."/>
            <person name="Linde D."/>
            <person name="Babiker R."/>
            <person name="Drula E."/>
            <person name="Ayuso-Fernandez I."/>
            <person name="Pacheco R."/>
            <person name="Padilla G."/>
            <person name="Ferreira P."/>
            <person name="Barriuso J."/>
            <person name="Kellner H."/>
            <person name="Castanera R."/>
            <person name="Alfaro M."/>
            <person name="Ramirez L."/>
            <person name="Pisabarro A.G."/>
            <person name="Kuo A."/>
            <person name="Tritt A."/>
            <person name="Lipzen A."/>
            <person name="He G."/>
            <person name="Yan M."/>
            <person name="Ng V."/>
            <person name="Cullen D."/>
            <person name="Martin F."/>
            <person name="Rosso M.-N."/>
            <person name="Henrissat B."/>
            <person name="Hibbett D."/>
            <person name="Martinez A.T."/>
            <person name="Grigoriev I.V."/>
        </authorList>
    </citation>
    <scope>NUCLEOTIDE SEQUENCE</scope>
    <source>
        <strain evidence="4">CBS 247.69</strain>
    </source>
</reference>
<dbReference type="SUPFAM" id="SSF49785">
    <property type="entry name" value="Galactose-binding domain-like"/>
    <property type="match status" value="1"/>
</dbReference>
<evidence type="ECO:0000256" key="1">
    <source>
        <dbReference type="SAM" id="MobiDB-lite"/>
    </source>
</evidence>
<organism evidence="4 5">
    <name type="scientific">Collybia nuda</name>
    <dbReference type="NCBI Taxonomy" id="64659"/>
    <lineage>
        <taxon>Eukaryota</taxon>
        <taxon>Fungi</taxon>
        <taxon>Dikarya</taxon>
        <taxon>Basidiomycota</taxon>
        <taxon>Agaricomycotina</taxon>
        <taxon>Agaricomycetes</taxon>
        <taxon>Agaricomycetidae</taxon>
        <taxon>Agaricales</taxon>
        <taxon>Tricholomatineae</taxon>
        <taxon>Clitocybaceae</taxon>
        <taxon>Collybia</taxon>
    </lineage>
</organism>
<gene>
    <name evidence="4" type="ORF">BDZ94DRAFT_1050259</name>
</gene>
<name>A0A9P5Y0S2_9AGAR</name>
<feature type="compositionally biased region" description="Polar residues" evidence="1">
    <location>
        <begin position="186"/>
        <end position="196"/>
    </location>
</feature>
<keyword evidence="2" id="KW-0812">Transmembrane</keyword>
<keyword evidence="3" id="KW-0732">Signal</keyword>
<evidence type="ECO:0000256" key="2">
    <source>
        <dbReference type="SAM" id="Phobius"/>
    </source>
</evidence>
<evidence type="ECO:0000313" key="5">
    <source>
        <dbReference type="Proteomes" id="UP000807353"/>
    </source>
</evidence>
<dbReference type="AlphaFoldDB" id="A0A9P5Y0S2"/>
<proteinExistence type="predicted"/>
<feature type="chain" id="PRO_5040206385" evidence="3">
    <location>
        <begin position="21"/>
        <end position="255"/>
    </location>
</feature>
<dbReference type="InterPro" id="IPR008979">
    <property type="entry name" value="Galactose-bd-like_sf"/>
</dbReference>
<accession>A0A9P5Y0S2</accession>
<dbReference type="EMBL" id="MU150320">
    <property type="protein sequence ID" value="KAF9459236.1"/>
    <property type="molecule type" value="Genomic_DNA"/>
</dbReference>
<protein>
    <submittedName>
        <fullName evidence="4">Uncharacterized protein</fullName>
    </submittedName>
</protein>
<sequence>MRPHFWALSIFLFHFQFGFAQNLLINGDFESSTDHWEVRSTDTSYPSLPLIAGRSGNALGVNCTISKFTCQFYQSLTMSPDTLYEATFYAKGFGDFATISSPNFIFSFGAVQNSSGSWVEGSWTNPTPSDWTQFKQQAFGRGNDDNVLFAGFPSTGNFAIDDVTLVALSTSSNAGTGTSASGSAQGHPTLTGTGSFPSVSGAPPIHVISDDGPGLSRADRIALGCGLGIGIPSLILGVVAIWYSRRGAGESPKTY</sequence>
<keyword evidence="2" id="KW-0472">Membrane</keyword>